<dbReference type="EMBL" id="PUHZ01000002">
    <property type="protein sequence ID" value="PQO47946.1"/>
    <property type="molecule type" value="Genomic_DNA"/>
</dbReference>
<dbReference type="InterPro" id="IPR017441">
    <property type="entry name" value="Protein_kinase_ATP_BS"/>
</dbReference>
<keyword evidence="4 5" id="KW-0067">ATP-binding</keyword>
<evidence type="ECO:0000313" key="9">
    <source>
        <dbReference type="EMBL" id="PQO35156.1"/>
    </source>
</evidence>
<keyword evidence="3 9" id="KW-0418">Kinase</keyword>
<keyword evidence="7" id="KW-1133">Transmembrane helix</keyword>
<dbReference type="Pfam" id="PF00069">
    <property type="entry name" value="Pkinase"/>
    <property type="match status" value="1"/>
</dbReference>
<keyword evidence="9" id="KW-0723">Serine/threonine-protein kinase</keyword>
<dbReference type="GO" id="GO:0005524">
    <property type="term" value="F:ATP binding"/>
    <property type="evidence" value="ECO:0007669"/>
    <property type="project" value="UniProtKB-UniRule"/>
</dbReference>
<dbReference type="PROSITE" id="PS00107">
    <property type="entry name" value="PROTEIN_KINASE_ATP"/>
    <property type="match status" value="1"/>
</dbReference>
<accession>A0A2S8FSJ9</accession>
<keyword evidence="1" id="KW-0808">Transferase</keyword>
<feature type="transmembrane region" description="Helical" evidence="7">
    <location>
        <begin position="681"/>
        <end position="703"/>
    </location>
</feature>
<dbReference type="AlphaFoldDB" id="A0A2S8FSJ9"/>
<dbReference type="SUPFAM" id="SSF56112">
    <property type="entry name" value="Protein kinase-like (PK-like)"/>
    <property type="match status" value="1"/>
</dbReference>
<dbReference type="InterPro" id="IPR045269">
    <property type="entry name" value="Atg1-like"/>
</dbReference>
<name>A0A2S8FSJ9_9BACT</name>
<feature type="domain" description="Protein kinase" evidence="8">
    <location>
        <begin position="34"/>
        <end position="311"/>
    </location>
</feature>
<dbReference type="PANTHER" id="PTHR24348:SF22">
    <property type="entry name" value="NON-SPECIFIC SERINE_THREONINE PROTEIN KINASE"/>
    <property type="match status" value="1"/>
</dbReference>
<dbReference type="PROSITE" id="PS50011">
    <property type="entry name" value="PROTEIN_KINASE_DOM"/>
    <property type="match status" value="1"/>
</dbReference>
<evidence type="ECO:0000313" key="12">
    <source>
        <dbReference type="Proteomes" id="UP000239388"/>
    </source>
</evidence>
<dbReference type="RefSeq" id="WP_105333475.1">
    <property type="nucleotide sequence ID" value="NZ_PUHZ01000002.1"/>
</dbReference>
<evidence type="ECO:0000256" key="5">
    <source>
        <dbReference type="PROSITE-ProRule" id="PRU10141"/>
    </source>
</evidence>
<gene>
    <name evidence="10" type="ORF">C5Y93_00740</name>
    <name evidence="9" type="ORF">C5Y98_14490</name>
</gene>
<feature type="binding site" evidence="5">
    <location>
        <position position="63"/>
    </location>
    <ligand>
        <name>ATP</name>
        <dbReference type="ChEBI" id="CHEBI:30616"/>
    </ligand>
</feature>
<dbReference type="InterPro" id="IPR008271">
    <property type="entry name" value="Ser/Thr_kinase_AS"/>
</dbReference>
<dbReference type="Proteomes" id="UP000237819">
    <property type="component" value="Unassembled WGS sequence"/>
</dbReference>
<feature type="region of interest" description="Disordered" evidence="6">
    <location>
        <begin position="1"/>
        <end position="22"/>
    </location>
</feature>
<dbReference type="Proteomes" id="UP000239388">
    <property type="component" value="Unassembled WGS sequence"/>
</dbReference>
<evidence type="ECO:0000313" key="10">
    <source>
        <dbReference type="EMBL" id="PQO47946.1"/>
    </source>
</evidence>
<dbReference type="EMBL" id="PUIB01000016">
    <property type="protein sequence ID" value="PQO35156.1"/>
    <property type="molecule type" value="Genomic_DNA"/>
</dbReference>
<feature type="transmembrane region" description="Helical" evidence="7">
    <location>
        <begin position="310"/>
        <end position="333"/>
    </location>
</feature>
<evidence type="ECO:0000256" key="4">
    <source>
        <dbReference type="ARBA" id="ARBA00022840"/>
    </source>
</evidence>
<protein>
    <submittedName>
        <fullName evidence="9">Serine/threonine protein kinase</fullName>
    </submittedName>
</protein>
<keyword evidence="7" id="KW-0472">Membrane</keyword>
<sequence>MKLERTELQSGGDLKASEELSLRRTRPPKEIPGYSIERFLGAGAYGEVWFAVASNTGRQVAIKFYNHRASLEDSLIAQEVEKLVFLSADRYVVQLLDVGWDSDPPYYIMEYVESGSLEDMLKRNGPLPVDRAVEVFQDVVVGLLHAHAKGILHCDLKPANILLDQDGKARLADFGQSRLSHEQKPALGTLFYMAPEQAELSAVPDVSWDVYALGSILFTMLTGDPPFRSADAIGEIDSAAGLTARLDRYRQIIQRAEMPVAHRDVPGVDRELIDIIDRQLEVNPRRRFANVQAVLDALQVRQRNRERRPLVWLGMIAPAVLLAIMSAFGFWGYSAAVKDSAKALASKSWISNQFAAELAATNVAHDIESLFDDAEQFADRPDVLATLQSTLEDPELKSLLTKLRDPNLPMAERAELVHQFQEHPAREPLQDLIINRWAAGNGRYASWFLLDKYGFHIASSAGKAVDSPVGGYYGYRSYFHGGEEDFDHPAIDPRYHASVPPPSGIYPTATEGTHLSAVFLSTASNTWKCAISAPIRVDGETIAVASLTINVGKFPRFEGSPEQFAVLIDERPGPQNGMILQHPLFDELLHDENRLPDQFCEDSKLRVDFATFDDRDEYDYIDPLSHDPSGAKLAGPWIAAKQSVTITPGDEIEPRSTGLVVLVQEKQASAVGPIHSLGKKLATAGVAAMAVIVAVAGAMWGFVLRSNSRRSRGTFGGSGASATPIHDQATVVLPKKR</sequence>
<dbReference type="SMART" id="SM00220">
    <property type="entry name" value="S_TKc"/>
    <property type="match status" value="1"/>
</dbReference>
<evidence type="ECO:0000256" key="3">
    <source>
        <dbReference type="ARBA" id="ARBA00022777"/>
    </source>
</evidence>
<dbReference type="InterPro" id="IPR011009">
    <property type="entry name" value="Kinase-like_dom_sf"/>
</dbReference>
<proteinExistence type="predicted"/>
<dbReference type="Gene3D" id="3.30.450.20">
    <property type="entry name" value="PAS domain"/>
    <property type="match status" value="1"/>
</dbReference>
<evidence type="ECO:0000256" key="1">
    <source>
        <dbReference type="ARBA" id="ARBA00022679"/>
    </source>
</evidence>
<reference evidence="11 12" key="1">
    <citation type="submission" date="2018-02" db="EMBL/GenBank/DDBJ databases">
        <title>Comparative genomes isolates from brazilian mangrove.</title>
        <authorList>
            <person name="Araujo J.E."/>
            <person name="Taketani R.G."/>
            <person name="Silva M.C.P."/>
            <person name="Loureco M.V."/>
            <person name="Andreote F.D."/>
        </authorList>
    </citation>
    <scope>NUCLEOTIDE SEQUENCE [LARGE SCALE GENOMIC DNA]</scope>
    <source>
        <strain evidence="9 12">NAP PRIS-MGV</strain>
        <strain evidence="10 11">Nap-Phe MGV</strain>
    </source>
</reference>
<keyword evidence="2 5" id="KW-0547">Nucleotide-binding</keyword>
<dbReference type="PANTHER" id="PTHR24348">
    <property type="entry name" value="SERINE/THREONINE-PROTEIN KINASE UNC-51-RELATED"/>
    <property type="match status" value="1"/>
</dbReference>
<evidence type="ECO:0000256" key="2">
    <source>
        <dbReference type="ARBA" id="ARBA00022741"/>
    </source>
</evidence>
<comment type="caution">
    <text evidence="9">The sequence shown here is derived from an EMBL/GenBank/DDBJ whole genome shotgun (WGS) entry which is preliminary data.</text>
</comment>
<dbReference type="CDD" id="cd14014">
    <property type="entry name" value="STKc_PknB_like"/>
    <property type="match status" value="1"/>
</dbReference>
<dbReference type="OrthoDB" id="6111975at2"/>
<evidence type="ECO:0000256" key="7">
    <source>
        <dbReference type="SAM" id="Phobius"/>
    </source>
</evidence>
<dbReference type="GO" id="GO:0034045">
    <property type="term" value="C:phagophore assembly site membrane"/>
    <property type="evidence" value="ECO:0007669"/>
    <property type="project" value="TreeGrafter"/>
</dbReference>
<evidence type="ECO:0000259" key="8">
    <source>
        <dbReference type="PROSITE" id="PS50011"/>
    </source>
</evidence>
<dbReference type="PROSITE" id="PS00108">
    <property type="entry name" value="PROTEIN_KINASE_ST"/>
    <property type="match status" value="1"/>
</dbReference>
<keyword evidence="7" id="KW-0812">Transmembrane</keyword>
<dbReference type="GO" id="GO:0004674">
    <property type="term" value="F:protein serine/threonine kinase activity"/>
    <property type="evidence" value="ECO:0007669"/>
    <property type="project" value="UniProtKB-KW"/>
</dbReference>
<evidence type="ECO:0000313" key="11">
    <source>
        <dbReference type="Proteomes" id="UP000237819"/>
    </source>
</evidence>
<dbReference type="GO" id="GO:0042594">
    <property type="term" value="P:response to starvation"/>
    <property type="evidence" value="ECO:0007669"/>
    <property type="project" value="TreeGrafter"/>
</dbReference>
<dbReference type="GO" id="GO:0005776">
    <property type="term" value="C:autophagosome"/>
    <property type="evidence" value="ECO:0007669"/>
    <property type="project" value="TreeGrafter"/>
</dbReference>
<dbReference type="Gene3D" id="1.10.510.10">
    <property type="entry name" value="Transferase(Phosphotransferase) domain 1"/>
    <property type="match status" value="1"/>
</dbReference>
<dbReference type="InterPro" id="IPR000719">
    <property type="entry name" value="Prot_kinase_dom"/>
</dbReference>
<dbReference type="GO" id="GO:0005829">
    <property type="term" value="C:cytosol"/>
    <property type="evidence" value="ECO:0007669"/>
    <property type="project" value="TreeGrafter"/>
</dbReference>
<evidence type="ECO:0000256" key="6">
    <source>
        <dbReference type="SAM" id="MobiDB-lite"/>
    </source>
</evidence>
<organism evidence="9 12">
    <name type="scientific">Blastopirellula marina</name>
    <dbReference type="NCBI Taxonomy" id="124"/>
    <lineage>
        <taxon>Bacteria</taxon>
        <taxon>Pseudomonadati</taxon>
        <taxon>Planctomycetota</taxon>
        <taxon>Planctomycetia</taxon>
        <taxon>Pirellulales</taxon>
        <taxon>Pirellulaceae</taxon>
        <taxon>Blastopirellula</taxon>
    </lineage>
</organism>